<name>A0ACC1RXB8_9HYPO</name>
<comment type="caution">
    <text evidence="1">The sequence shown here is derived from an EMBL/GenBank/DDBJ whole genome shotgun (WGS) entry which is preliminary data.</text>
</comment>
<gene>
    <name evidence="1" type="ORF">NM208_g10641</name>
</gene>
<sequence length="512" mass="58048">MSRRDKGRVTAFEAAAAVPLPKNAKAGTFASTKKDHMPTAKSMYQDREEKVRQVEDEEFLGPPPADKNLIQVSFQATRRSFMASADRSVKVTHTIPGKHLLPSGLDEPEALDGIRRKHRVYITRLQPNVLDIRCESMLRLQQALEAINLAIRDMRLSNEHSAVRYLVQRPTNAIISDMIRAELGTRPQFISLSPRLVSNKSSMNHHLQQLAVDMMSSAESLMSLNKSVRLRVNFGHLIIGKRKKGAGGEMSYDDFVKLMGMYSVRGGATFDNKLEGEPEEKAKQLIISLLDREDNCQRSESVEQRCELTVVTQGLEIQAEVDCHHYQNMRLSMVRATKPEAWARLNWTIAAPDMLYDWNFRVDAWDDVEVPSAFKDLAQKVSLATSSNDDTFLNIPQINTTKLAALDDEISQIRLKSSAIIPIPRTLYVLEINVTKTLKGPREARETDVTWGIEFYAPHWEEVANHSSGRRKDWGQELEHIWLEGGSDLKSRFGDFLQNILEVQAFLNTVHK</sequence>
<evidence type="ECO:0000313" key="1">
    <source>
        <dbReference type="EMBL" id="KAJ3527559.1"/>
    </source>
</evidence>
<keyword evidence="2" id="KW-1185">Reference proteome</keyword>
<dbReference type="EMBL" id="JANRMS010001540">
    <property type="protein sequence ID" value="KAJ3527559.1"/>
    <property type="molecule type" value="Genomic_DNA"/>
</dbReference>
<dbReference type="Proteomes" id="UP001148629">
    <property type="component" value="Unassembled WGS sequence"/>
</dbReference>
<protein>
    <submittedName>
        <fullName evidence="1">Uncharacterized protein</fullName>
    </submittedName>
</protein>
<proteinExistence type="predicted"/>
<accession>A0ACC1RXB8</accession>
<organism evidence="1 2">
    <name type="scientific">Fusarium decemcellulare</name>
    <dbReference type="NCBI Taxonomy" id="57161"/>
    <lineage>
        <taxon>Eukaryota</taxon>
        <taxon>Fungi</taxon>
        <taxon>Dikarya</taxon>
        <taxon>Ascomycota</taxon>
        <taxon>Pezizomycotina</taxon>
        <taxon>Sordariomycetes</taxon>
        <taxon>Hypocreomycetidae</taxon>
        <taxon>Hypocreales</taxon>
        <taxon>Nectriaceae</taxon>
        <taxon>Fusarium</taxon>
        <taxon>Fusarium decemcellulare species complex</taxon>
    </lineage>
</organism>
<evidence type="ECO:0000313" key="2">
    <source>
        <dbReference type="Proteomes" id="UP001148629"/>
    </source>
</evidence>
<reference evidence="1" key="1">
    <citation type="submission" date="2022-08" db="EMBL/GenBank/DDBJ databases">
        <title>Genome Sequence of Fusarium decemcellulare.</title>
        <authorList>
            <person name="Buettner E."/>
        </authorList>
    </citation>
    <scope>NUCLEOTIDE SEQUENCE</scope>
    <source>
        <strain evidence="1">Babe19</strain>
    </source>
</reference>